<dbReference type="PANTHER" id="PTHR13966:SF5">
    <property type="entry name" value="ENDONUCLEASE G, MITOCHONDRIAL"/>
    <property type="match status" value="1"/>
</dbReference>
<dbReference type="Gene3D" id="3.40.570.10">
    <property type="entry name" value="Extracellular Endonuclease, subunit A"/>
    <property type="match status" value="1"/>
</dbReference>
<dbReference type="InterPro" id="IPR043504">
    <property type="entry name" value="Peptidase_S1_PA_chymotrypsin"/>
</dbReference>
<keyword evidence="5 8" id="KW-0720">Serine protease</keyword>
<dbReference type="PRINTS" id="PR00839">
    <property type="entry name" value="V8PROTEASE"/>
</dbReference>
<evidence type="ECO:0000256" key="4">
    <source>
        <dbReference type="ARBA" id="ARBA00022801"/>
    </source>
</evidence>
<keyword evidence="12" id="KW-0255">Endonuclease</keyword>
<comment type="similarity">
    <text evidence="1 8">Belongs to the peptidase S1B family.</text>
</comment>
<dbReference type="SMART" id="SM00477">
    <property type="entry name" value="NUC"/>
    <property type="match status" value="1"/>
</dbReference>
<keyword evidence="13" id="KW-1185">Reference proteome</keyword>
<evidence type="ECO:0000256" key="2">
    <source>
        <dbReference type="ARBA" id="ARBA00022670"/>
    </source>
</evidence>
<dbReference type="InterPro" id="IPR020821">
    <property type="entry name" value="ENPP1-3/EXOG-like_nuc-like"/>
</dbReference>
<dbReference type="InterPro" id="IPR040255">
    <property type="entry name" value="Non-specific_endonuclease"/>
</dbReference>
<keyword evidence="3" id="KW-0732">Signal</keyword>
<keyword evidence="7" id="KW-0479">Metal-binding</keyword>
<accession>A0A4R1F718</accession>
<dbReference type="PANTHER" id="PTHR13966">
    <property type="entry name" value="ENDONUCLEASE RELATED"/>
    <property type="match status" value="1"/>
</dbReference>
<feature type="binding site" evidence="7">
    <location>
        <position position="555"/>
    </location>
    <ligand>
        <name>Mg(2+)</name>
        <dbReference type="ChEBI" id="CHEBI:18420"/>
        <note>catalytic</note>
    </ligand>
</feature>
<keyword evidence="4 8" id="KW-0378">Hydrolase</keyword>
<protein>
    <recommendedName>
        <fullName evidence="8">Serine protease</fullName>
        <ecNumber evidence="8">3.4.21.-</ecNumber>
    </recommendedName>
</protein>
<dbReference type="CDD" id="cd00091">
    <property type="entry name" value="NUC"/>
    <property type="match status" value="1"/>
</dbReference>
<dbReference type="OrthoDB" id="104542at2"/>
<dbReference type="InterPro" id="IPR009003">
    <property type="entry name" value="Peptidase_S1_PA"/>
</dbReference>
<evidence type="ECO:0000256" key="1">
    <source>
        <dbReference type="ARBA" id="ARBA00008764"/>
    </source>
</evidence>
<feature type="active site" description="Proton acceptor" evidence="6">
    <location>
        <position position="519"/>
    </location>
</feature>
<evidence type="ECO:0000256" key="5">
    <source>
        <dbReference type="ARBA" id="ARBA00022825"/>
    </source>
</evidence>
<name>A0A4R1F718_9NOCA</name>
<keyword evidence="12" id="KW-0540">Nuclease</keyword>
<evidence type="ECO:0000256" key="7">
    <source>
        <dbReference type="PIRSR" id="PIRSR640255-2"/>
    </source>
</evidence>
<dbReference type="Proteomes" id="UP000294856">
    <property type="component" value="Unassembled WGS sequence"/>
</dbReference>
<dbReference type="SUPFAM" id="SSF54060">
    <property type="entry name" value="His-Me finger endonucleases"/>
    <property type="match status" value="1"/>
</dbReference>
<dbReference type="InterPro" id="IPR044925">
    <property type="entry name" value="His-Me_finger_sf"/>
</dbReference>
<dbReference type="EC" id="3.4.21.-" evidence="8"/>
<proteinExistence type="inferred from homology"/>
<feature type="region of interest" description="Disordered" evidence="9">
    <location>
        <begin position="34"/>
        <end position="65"/>
    </location>
</feature>
<dbReference type="GO" id="GO:0046872">
    <property type="term" value="F:metal ion binding"/>
    <property type="evidence" value="ECO:0007669"/>
    <property type="project" value="UniProtKB-KW"/>
</dbReference>
<dbReference type="RefSeq" id="WP_067460065.1">
    <property type="nucleotide sequence ID" value="NZ_SMFR01000012.1"/>
</dbReference>
<dbReference type="EMBL" id="SMFR01000012">
    <property type="protein sequence ID" value="TCJ89410.1"/>
    <property type="molecule type" value="Genomic_DNA"/>
</dbReference>
<dbReference type="Pfam" id="PF01223">
    <property type="entry name" value="Endonuclease_NS"/>
    <property type="match status" value="1"/>
</dbReference>
<dbReference type="Pfam" id="PF13365">
    <property type="entry name" value="Trypsin_2"/>
    <property type="match status" value="1"/>
</dbReference>
<evidence type="ECO:0000259" key="11">
    <source>
        <dbReference type="SMART" id="SM00892"/>
    </source>
</evidence>
<evidence type="ECO:0000313" key="13">
    <source>
        <dbReference type="Proteomes" id="UP000294856"/>
    </source>
</evidence>
<organism evidence="12 13">
    <name type="scientific">Nocardia alba</name>
    <dbReference type="NCBI Taxonomy" id="225051"/>
    <lineage>
        <taxon>Bacteria</taxon>
        <taxon>Bacillati</taxon>
        <taxon>Actinomycetota</taxon>
        <taxon>Actinomycetes</taxon>
        <taxon>Mycobacteriales</taxon>
        <taxon>Nocardiaceae</taxon>
        <taxon>Nocardia</taxon>
    </lineage>
</organism>
<sequence length="684" mass="74268">MDISEGVHARLALHNATIEDNDDELRAELAETRAVTSETELAAAPHTRETGDGTPSSSPAEDFDGAGFHTETIVARTGRPVLTIHRDAAQLIFTDPDSEVWRTRLSAASETLIRAARAVGRIEVTGHDASWLGTGWLLAPNVIVTNRHVAQEFGRATGGQFVFRQGILGPMTASIDFLEEANRPEDLTFAMTEILHIEDDAGPDIALLRVDQTGPGTPSPIPMSQDPVVDDFLAVIGYPARDSRIPDQSLMEQIYGNLYDKKRLAPGRLTRKQGPVILHDCTTLGGNSGSVVVSLTTGEAVGLHFAGRFLEANFAVAAPVVQQRLAAVLGRPVRPATPAVTVNTVGAGTFDSATPTAGGPTRFSAVVPLRITVEIGDPYADNLSALAAAGPTTVASPTPGISAADVVVEGVAADYLGRSGFSETFLGSDAAVTLPVVNNRDDILVFDDNGRDGTVLNYEHFSVVMSRTRRMCLYSAVNIDGKQRARADRTQWRRDPRIPDHAQISKECYGLAPKFSRGHMTRREDPVWGPETVAARANNDSMHVTNAVPQMQTFNAGVWLDLENYALQNARRDQMRISVITGPFLHDDDPIKFDVRIPVAFWKVIVFVHDTTGALTATGYSLSQGEFLSEHEFVFGQHKTTQRRIEWIEQKAGLSFGDLTALDPFREPESPDTELDNVHQIQFA</sequence>
<dbReference type="SMART" id="SM00892">
    <property type="entry name" value="Endonuclease_NS"/>
    <property type="match status" value="1"/>
</dbReference>
<dbReference type="GO" id="GO:0006508">
    <property type="term" value="P:proteolysis"/>
    <property type="evidence" value="ECO:0007669"/>
    <property type="project" value="UniProtKB-KW"/>
</dbReference>
<evidence type="ECO:0000313" key="12">
    <source>
        <dbReference type="EMBL" id="TCJ89410.1"/>
    </source>
</evidence>
<dbReference type="AlphaFoldDB" id="A0A4R1F718"/>
<dbReference type="InterPro" id="IPR044929">
    <property type="entry name" value="DNA/RNA_non-sp_Endonuclease_sf"/>
</dbReference>
<dbReference type="Gene3D" id="2.40.10.10">
    <property type="entry name" value="Trypsin-like serine proteases"/>
    <property type="match status" value="2"/>
</dbReference>
<evidence type="ECO:0000256" key="9">
    <source>
        <dbReference type="SAM" id="MobiDB-lite"/>
    </source>
</evidence>
<gene>
    <name evidence="12" type="ORF">DFR71_6622</name>
</gene>
<reference evidence="12 13" key="1">
    <citation type="submission" date="2019-03" db="EMBL/GenBank/DDBJ databases">
        <title>Genomic Encyclopedia of Type Strains, Phase IV (KMG-IV): sequencing the most valuable type-strain genomes for metagenomic binning, comparative biology and taxonomic classification.</title>
        <authorList>
            <person name="Goeker M."/>
        </authorList>
    </citation>
    <scope>NUCLEOTIDE SEQUENCE [LARGE SCALE GENOMIC DNA]</scope>
    <source>
        <strain evidence="12 13">DSM 44684</strain>
    </source>
</reference>
<dbReference type="InterPro" id="IPR008256">
    <property type="entry name" value="Peptidase_S1B"/>
</dbReference>
<feature type="domain" description="DNA/RNA non-specific endonuclease/pyrophosphatase/phosphodiesterase" evidence="11">
    <location>
        <begin position="457"/>
        <end position="663"/>
    </location>
</feature>
<dbReference type="STRING" id="1210063.GCA_001612665_06413"/>
<dbReference type="InterPro" id="IPR001604">
    <property type="entry name" value="Endo_G_ENPP1-like_dom"/>
</dbReference>
<evidence type="ECO:0000256" key="8">
    <source>
        <dbReference type="RuleBase" id="RU004296"/>
    </source>
</evidence>
<evidence type="ECO:0000256" key="6">
    <source>
        <dbReference type="PIRSR" id="PIRSR640255-1"/>
    </source>
</evidence>
<dbReference type="SUPFAM" id="SSF50494">
    <property type="entry name" value="Trypsin-like serine proteases"/>
    <property type="match status" value="1"/>
</dbReference>
<evidence type="ECO:0000256" key="3">
    <source>
        <dbReference type="ARBA" id="ARBA00022729"/>
    </source>
</evidence>
<feature type="domain" description="ENPP1-3/EXOG-like endonuclease/phosphodiesterase" evidence="10">
    <location>
        <begin position="458"/>
        <end position="663"/>
    </location>
</feature>
<dbReference type="GO" id="GO:0004519">
    <property type="term" value="F:endonuclease activity"/>
    <property type="evidence" value="ECO:0007669"/>
    <property type="project" value="UniProtKB-KW"/>
</dbReference>
<dbReference type="GO" id="GO:0008236">
    <property type="term" value="F:serine-type peptidase activity"/>
    <property type="evidence" value="ECO:0007669"/>
    <property type="project" value="UniProtKB-KW"/>
</dbReference>
<dbReference type="GO" id="GO:0003676">
    <property type="term" value="F:nucleic acid binding"/>
    <property type="evidence" value="ECO:0007669"/>
    <property type="project" value="InterPro"/>
</dbReference>
<evidence type="ECO:0000259" key="10">
    <source>
        <dbReference type="SMART" id="SM00477"/>
    </source>
</evidence>
<keyword evidence="2 8" id="KW-0645">Protease</keyword>
<comment type="caution">
    <text evidence="12">The sequence shown here is derived from an EMBL/GenBank/DDBJ whole genome shotgun (WGS) entry which is preliminary data.</text>
</comment>